<feature type="transmembrane region" description="Helical" evidence="15">
    <location>
        <begin position="32"/>
        <end position="52"/>
    </location>
</feature>
<dbReference type="GO" id="GO:0005886">
    <property type="term" value="C:plasma membrane"/>
    <property type="evidence" value="ECO:0007669"/>
    <property type="project" value="UniProtKB-SubCell"/>
</dbReference>
<keyword evidence="9" id="KW-0547">Nucleotide-binding</keyword>
<evidence type="ECO:0000259" key="17">
    <source>
        <dbReference type="PROSITE" id="PS50885"/>
    </source>
</evidence>
<evidence type="ECO:0000256" key="8">
    <source>
        <dbReference type="ARBA" id="ARBA00022692"/>
    </source>
</evidence>
<dbReference type="InterPro" id="IPR004358">
    <property type="entry name" value="Sig_transdc_His_kin-like_C"/>
</dbReference>
<comment type="subcellular location">
    <subcellularLocation>
        <location evidence="2">Cell inner membrane</location>
        <topology evidence="2">Multi-pass membrane protein</topology>
    </subcellularLocation>
</comment>
<evidence type="ECO:0000256" key="9">
    <source>
        <dbReference type="ARBA" id="ARBA00022741"/>
    </source>
</evidence>
<dbReference type="InterPro" id="IPR050980">
    <property type="entry name" value="2C_sensor_his_kinase"/>
</dbReference>
<keyword evidence="13" id="KW-0902">Two-component regulatory system</keyword>
<evidence type="ECO:0000256" key="6">
    <source>
        <dbReference type="ARBA" id="ARBA00022553"/>
    </source>
</evidence>
<evidence type="ECO:0000259" key="16">
    <source>
        <dbReference type="PROSITE" id="PS50109"/>
    </source>
</evidence>
<dbReference type="Gene3D" id="3.30.450.300">
    <property type="entry name" value="Sensor histidine kinase RisS, periplasmic domain"/>
    <property type="match status" value="1"/>
</dbReference>
<keyword evidence="14 15" id="KW-0472">Membrane</keyword>
<dbReference type="Pfam" id="PF16524">
    <property type="entry name" value="RisS_PPD"/>
    <property type="match status" value="1"/>
</dbReference>
<dbReference type="GO" id="GO:0005524">
    <property type="term" value="F:ATP binding"/>
    <property type="evidence" value="ECO:0007669"/>
    <property type="project" value="UniProtKB-KW"/>
</dbReference>
<keyword evidence="6" id="KW-0597">Phosphoprotein</keyword>
<dbReference type="PANTHER" id="PTHR44936:SF5">
    <property type="entry name" value="SENSOR HISTIDINE KINASE ENVZ"/>
    <property type="match status" value="1"/>
</dbReference>
<evidence type="ECO:0000256" key="3">
    <source>
        <dbReference type="ARBA" id="ARBA00012438"/>
    </source>
</evidence>
<dbReference type="InterPro" id="IPR003594">
    <property type="entry name" value="HATPase_dom"/>
</dbReference>
<evidence type="ECO:0000256" key="1">
    <source>
        <dbReference type="ARBA" id="ARBA00000085"/>
    </source>
</evidence>
<keyword evidence="11" id="KW-0067">ATP-binding</keyword>
<dbReference type="PROSITE" id="PS50109">
    <property type="entry name" value="HIS_KIN"/>
    <property type="match status" value="1"/>
</dbReference>
<keyword evidence="4" id="KW-1003">Cell membrane</keyword>
<dbReference type="Pfam" id="PF02518">
    <property type="entry name" value="HATPase_c"/>
    <property type="match status" value="1"/>
</dbReference>
<dbReference type="SUPFAM" id="SSF47384">
    <property type="entry name" value="Homodimeric domain of signal transducing histidine kinase"/>
    <property type="match status" value="1"/>
</dbReference>
<organism evidence="18 19">
    <name type="scientific">Comamonas serinivorans</name>
    <dbReference type="NCBI Taxonomy" id="1082851"/>
    <lineage>
        <taxon>Bacteria</taxon>
        <taxon>Pseudomonadati</taxon>
        <taxon>Pseudomonadota</taxon>
        <taxon>Betaproteobacteria</taxon>
        <taxon>Burkholderiales</taxon>
        <taxon>Comamonadaceae</taxon>
        <taxon>Comamonas</taxon>
    </lineage>
</organism>
<dbReference type="AlphaFoldDB" id="A0A1Y0EPV8"/>
<feature type="transmembrane region" description="Helical" evidence="15">
    <location>
        <begin position="173"/>
        <end position="200"/>
    </location>
</feature>
<dbReference type="InterPro" id="IPR005467">
    <property type="entry name" value="His_kinase_dom"/>
</dbReference>
<keyword evidence="12 15" id="KW-1133">Transmembrane helix</keyword>
<dbReference type="Gene3D" id="1.10.287.130">
    <property type="match status" value="1"/>
</dbReference>
<evidence type="ECO:0000256" key="13">
    <source>
        <dbReference type="ARBA" id="ARBA00023012"/>
    </source>
</evidence>
<dbReference type="InterPro" id="IPR003660">
    <property type="entry name" value="HAMP_dom"/>
</dbReference>
<dbReference type="InterPro" id="IPR036890">
    <property type="entry name" value="HATPase_C_sf"/>
</dbReference>
<dbReference type="SMART" id="SM00387">
    <property type="entry name" value="HATPase_c"/>
    <property type="match status" value="1"/>
</dbReference>
<evidence type="ECO:0000256" key="5">
    <source>
        <dbReference type="ARBA" id="ARBA00022519"/>
    </source>
</evidence>
<feature type="domain" description="Histidine kinase" evidence="16">
    <location>
        <begin position="260"/>
        <end position="464"/>
    </location>
</feature>
<dbReference type="InterPro" id="IPR003661">
    <property type="entry name" value="HisK_dim/P_dom"/>
</dbReference>
<dbReference type="InterPro" id="IPR036097">
    <property type="entry name" value="HisK_dim/P_sf"/>
</dbReference>
<evidence type="ECO:0000256" key="7">
    <source>
        <dbReference type="ARBA" id="ARBA00022679"/>
    </source>
</evidence>
<dbReference type="Gene3D" id="3.30.565.10">
    <property type="entry name" value="Histidine kinase-like ATPase, C-terminal domain"/>
    <property type="match status" value="1"/>
</dbReference>
<evidence type="ECO:0000313" key="18">
    <source>
        <dbReference type="EMBL" id="ARU05685.1"/>
    </source>
</evidence>
<dbReference type="KEGG" id="cser:CCO03_14210"/>
<dbReference type="SUPFAM" id="SSF55874">
    <property type="entry name" value="ATPase domain of HSP90 chaperone/DNA topoisomerase II/histidine kinase"/>
    <property type="match status" value="1"/>
</dbReference>
<dbReference type="InterPro" id="IPR032408">
    <property type="entry name" value="RisS_PPD"/>
</dbReference>
<dbReference type="OrthoDB" id="9804645at2"/>
<dbReference type="EMBL" id="CP021455">
    <property type="protein sequence ID" value="ARU05685.1"/>
    <property type="molecule type" value="Genomic_DNA"/>
</dbReference>
<dbReference type="GO" id="GO:0000155">
    <property type="term" value="F:phosphorelay sensor kinase activity"/>
    <property type="evidence" value="ECO:0007669"/>
    <property type="project" value="InterPro"/>
</dbReference>
<dbReference type="SMART" id="SM00388">
    <property type="entry name" value="HisKA"/>
    <property type="match status" value="1"/>
</dbReference>
<dbReference type="Proteomes" id="UP000196138">
    <property type="component" value="Chromosome"/>
</dbReference>
<dbReference type="Pfam" id="PF00672">
    <property type="entry name" value="HAMP"/>
    <property type="match status" value="1"/>
</dbReference>
<dbReference type="Pfam" id="PF00512">
    <property type="entry name" value="HisKA"/>
    <property type="match status" value="1"/>
</dbReference>
<keyword evidence="8 15" id="KW-0812">Transmembrane</keyword>
<dbReference type="EC" id="2.7.13.3" evidence="3"/>
<dbReference type="PROSITE" id="PS50885">
    <property type="entry name" value="HAMP"/>
    <property type="match status" value="1"/>
</dbReference>
<gene>
    <name evidence="18" type="ORF">CCO03_14210</name>
</gene>
<dbReference type="CDD" id="cd06225">
    <property type="entry name" value="HAMP"/>
    <property type="match status" value="1"/>
</dbReference>
<dbReference type="RefSeq" id="WP_087282091.1">
    <property type="nucleotide sequence ID" value="NZ_CP021455.1"/>
</dbReference>
<keyword evidence="19" id="KW-1185">Reference proteome</keyword>
<keyword evidence="10 18" id="KW-0418">Kinase</keyword>
<evidence type="ECO:0000313" key="19">
    <source>
        <dbReference type="Proteomes" id="UP000196138"/>
    </source>
</evidence>
<comment type="catalytic activity">
    <reaction evidence="1">
        <text>ATP + protein L-histidine = ADP + protein N-phospho-L-histidine.</text>
        <dbReference type="EC" id="2.7.13.3"/>
    </reaction>
</comment>
<dbReference type="InterPro" id="IPR038421">
    <property type="entry name" value="RisS_PPD_sf"/>
</dbReference>
<accession>A0A1Y0EPV8</accession>
<evidence type="ECO:0000256" key="10">
    <source>
        <dbReference type="ARBA" id="ARBA00022777"/>
    </source>
</evidence>
<reference evidence="18 19" key="1">
    <citation type="submission" date="2017-05" db="EMBL/GenBank/DDBJ databases">
        <authorList>
            <person name="Song R."/>
            <person name="Chenine A.L."/>
            <person name="Ruprecht R.M."/>
        </authorList>
    </citation>
    <scope>NUCLEOTIDE SEQUENCE [LARGE SCALE GENOMIC DNA]</scope>
    <source>
        <strain evidence="18 19">DSM 26136</strain>
    </source>
</reference>
<proteinExistence type="predicted"/>
<evidence type="ECO:0000256" key="2">
    <source>
        <dbReference type="ARBA" id="ARBA00004429"/>
    </source>
</evidence>
<evidence type="ECO:0000256" key="11">
    <source>
        <dbReference type="ARBA" id="ARBA00022840"/>
    </source>
</evidence>
<keyword evidence="5" id="KW-0997">Cell inner membrane</keyword>
<protein>
    <recommendedName>
        <fullName evidence="3">histidine kinase</fullName>
        <ecNumber evidence="3">2.7.13.3</ecNumber>
    </recommendedName>
</protein>
<evidence type="ECO:0000256" key="15">
    <source>
        <dbReference type="SAM" id="Phobius"/>
    </source>
</evidence>
<evidence type="ECO:0000256" key="4">
    <source>
        <dbReference type="ARBA" id="ARBA00022475"/>
    </source>
</evidence>
<name>A0A1Y0EPV8_9BURK</name>
<sequence>MPSIDSSLTSPIPLEVLTSTPTSPKRRFGVSLFWRTLFLLAALLLGSTFTWYQTFRALEYEPRAIQTAQQIASLVNLTRAALVYSDAIARVSLIKTLAEQEKVRIVPREPTDKFELYGKSQLDERITAELINRLGSGTVVASSVNGEQGLWVGFTIEGDSYWLLMDPSRLRPLWGAAWMIWLLAAGALSLMGAAIIAGLINAPLKQLSLATSRVREGNFDAPPLDEHTVTKEIREVNIGFNRMAEQLAKVEQDRTEMLAGISHDLRTPLARLRLETELSIPDADARELMVADIAQIDVIINKFLDYARPDHVSLSLTSVAEVIESCAFPFRSAAGMDIRVEVPHSLQVMADEVELGRVISNLLENARRYGKSPTTGLTRVNITAQATAQHVHIRLRDFGPGVRPDQLGGLTKPFVRGDEARTEAKGAGLGLAIAEKAMNRMGGTFTLSNAQPSGLAALLTLPVA</sequence>
<dbReference type="CDD" id="cd00082">
    <property type="entry name" value="HisKA"/>
    <property type="match status" value="1"/>
</dbReference>
<dbReference type="PANTHER" id="PTHR44936">
    <property type="entry name" value="SENSOR PROTEIN CREC"/>
    <property type="match status" value="1"/>
</dbReference>
<dbReference type="PRINTS" id="PR00344">
    <property type="entry name" value="BCTRLSENSOR"/>
</dbReference>
<dbReference type="SMART" id="SM00304">
    <property type="entry name" value="HAMP"/>
    <property type="match status" value="1"/>
</dbReference>
<keyword evidence="7" id="KW-0808">Transferase</keyword>
<evidence type="ECO:0000256" key="12">
    <source>
        <dbReference type="ARBA" id="ARBA00022989"/>
    </source>
</evidence>
<feature type="domain" description="HAMP" evidence="17">
    <location>
        <begin position="198"/>
        <end position="252"/>
    </location>
</feature>
<evidence type="ECO:0000256" key="14">
    <source>
        <dbReference type="ARBA" id="ARBA00023136"/>
    </source>
</evidence>